<proteinExistence type="predicted"/>
<feature type="compositionally biased region" description="Basic residues" evidence="1">
    <location>
        <begin position="268"/>
        <end position="278"/>
    </location>
</feature>
<feature type="compositionally biased region" description="Basic residues" evidence="1">
    <location>
        <begin position="430"/>
        <end position="442"/>
    </location>
</feature>
<feature type="region of interest" description="Disordered" evidence="1">
    <location>
        <begin position="174"/>
        <end position="194"/>
    </location>
</feature>
<dbReference type="STRING" id="945553.A0A0D2PNZ5"/>
<feature type="region of interest" description="Disordered" evidence="1">
    <location>
        <begin position="409"/>
        <end position="447"/>
    </location>
</feature>
<accession>A0A0D2PNZ5</accession>
<gene>
    <name evidence="2" type="ORF">HYPSUDRAFT_174932</name>
</gene>
<feature type="compositionally biased region" description="Basic and acidic residues" evidence="1">
    <location>
        <begin position="411"/>
        <end position="429"/>
    </location>
</feature>
<feature type="compositionally biased region" description="Low complexity" evidence="1">
    <location>
        <begin position="284"/>
        <end position="297"/>
    </location>
</feature>
<keyword evidence="3" id="KW-1185">Reference proteome</keyword>
<name>A0A0D2PNZ5_HYPSF</name>
<feature type="compositionally biased region" description="Polar residues" evidence="1">
    <location>
        <begin position="174"/>
        <end position="190"/>
    </location>
</feature>
<protein>
    <submittedName>
        <fullName evidence="2">Uncharacterized protein</fullName>
    </submittedName>
</protein>
<dbReference type="Proteomes" id="UP000054270">
    <property type="component" value="Unassembled WGS sequence"/>
</dbReference>
<organism evidence="2 3">
    <name type="scientific">Hypholoma sublateritium (strain FD-334 SS-4)</name>
    <dbReference type="NCBI Taxonomy" id="945553"/>
    <lineage>
        <taxon>Eukaryota</taxon>
        <taxon>Fungi</taxon>
        <taxon>Dikarya</taxon>
        <taxon>Basidiomycota</taxon>
        <taxon>Agaricomycotina</taxon>
        <taxon>Agaricomycetes</taxon>
        <taxon>Agaricomycetidae</taxon>
        <taxon>Agaricales</taxon>
        <taxon>Agaricineae</taxon>
        <taxon>Strophariaceae</taxon>
        <taxon>Hypholoma</taxon>
    </lineage>
</organism>
<evidence type="ECO:0000313" key="2">
    <source>
        <dbReference type="EMBL" id="KJA29931.1"/>
    </source>
</evidence>
<feature type="compositionally biased region" description="Acidic residues" evidence="1">
    <location>
        <begin position="587"/>
        <end position="596"/>
    </location>
</feature>
<dbReference type="AlphaFoldDB" id="A0A0D2PNZ5"/>
<sequence>MPTSELSDALNPYASQARRVPIYNEYSQIPTYSYEPVAQTLPQPQFQQNQWHVSELQNAMVQPEPEPEPLPLPPVVRPQQQASRMLTELVRIVAATQNAQEAELKRRREWEEEQEVKAARKQAEMEQKMLDLHSEILTLRSKLETVGTPVEAPTPNLPTPQFTPAVSFMPQMGITSPISPVSQTQPSPYQQPMFVQGSSIDGQVYSSTRYTRVDSTYAGPQPSTAQPMPQIPQQAFTEPGFQSITPDPSPHLSFIEASISSPLPSSKPSKRHRRRRSQSRSSDDSSSSASSGSSAPSRPRKRISHHDTRCYTINHAMRLHMLRMMSVETDKELPDSHTEGTSLSPSEPVRFVWDKTTKQSVHNSRMKTRVLEDIQQQKRLYKYVDRKEFGKKSLDTAFEQCFTTMRQKFKSQRDERIAEHQKRREDGKARKSRHISRRKTKLNNRSEARNRLPAFEHVMFDGALQVDCMSSEESDYESDPNSPQPNSILRTHGYAWRSARLLRFYCILDDEETAESSTKPKRGSGKKERRIGPVKDEFILPPQGVATWMVSQRWYKASLNDHPDLPYTLGQLIENPAGFVWTQFPDLGDESTDEEQSSVSHHQQQQPGPVMAQLQWQPVQQFHQNGMHNVDLTDTQHRYDVHTYTPNYTF</sequence>
<dbReference type="OrthoDB" id="3358418at2759"/>
<feature type="compositionally biased region" description="Low complexity" evidence="1">
    <location>
        <begin position="597"/>
        <end position="606"/>
    </location>
</feature>
<dbReference type="EMBL" id="KN817518">
    <property type="protein sequence ID" value="KJA29931.1"/>
    <property type="molecule type" value="Genomic_DNA"/>
</dbReference>
<reference evidence="3" key="1">
    <citation type="submission" date="2014-04" db="EMBL/GenBank/DDBJ databases">
        <title>Evolutionary Origins and Diversification of the Mycorrhizal Mutualists.</title>
        <authorList>
            <consortium name="DOE Joint Genome Institute"/>
            <consortium name="Mycorrhizal Genomics Consortium"/>
            <person name="Kohler A."/>
            <person name="Kuo A."/>
            <person name="Nagy L.G."/>
            <person name="Floudas D."/>
            <person name="Copeland A."/>
            <person name="Barry K.W."/>
            <person name="Cichocki N."/>
            <person name="Veneault-Fourrey C."/>
            <person name="LaButti K."/>
            <person name="Lindquist E.A."/>
            <person name="Lipzen A."/>
            <person name="Lundell T."/>
            <person name="Morin E."/>
            <person name="Murat C."/>
            <person name="Riley R."/>
            <person name="Ohm R."/>
            <person name="Sun H."/>
            <person name="Tunlid A."/>
            <person name="Henrissat B."/>
            <person name="Grigoriev I.V."/>
            <person name="Hibbett D.S."/>
            <person name="Martin F."/>
        </authorList>
    </citation>
    <scope>NUCLEOTIDE SEQUENCE [LARGE SCALE GENOMIC DNA]</scope>
    <source>
        <strain evidence="3">FD-334 SS-4</strain>
    </source>
</reference>
<feature type="region of interest" description="Disordered" evidence="1">
    <location>
        <begin position="238"/>
        <end position="309"/>
    </location>
</feature>
<feature type="compositionally biased region" description="Low complexity" evidence="1">
    <location>
        <begin position="257"/>
        <end position="267"/>
    </location>
</feature>
<dbReference type="OMA" id="TIHHAMR"/>
<evidence type="ECO:0000313" key="3">
    <source>
        <dbReference type="Proteomes" id="UP000054270"/>
    </source>
</evidence>
<feature type="region of interest" description="Disordered" evidence="1">
    <location>
        <begin position="586"/>
        <end position="609"/>
    </location>
</feature>
<evidence type="ECO:0000256" key="1">
    <source>
        <dbReference type="SAM" id="MobiDB-lite"/>
    </source>
</evidence>